<dbReference type="NCBIfam" id="TIGR00026">
    <property type="entry name" value="hi_GC_TIGR00026"/>
    <property type="match status" value="1"/>
</dbReference>
<dbReference type="PANTHER" id="PTHR39428:SF1">
    <property type="entry name" value="F420H(2)-DEPENDENT QUINONE REDUCTASE RV1261C"/>
    <property type="match status" value="1"/>
</dbReference>
<dbReference type="Gene3D" id="2.30.110.10">
    <property type="entry name" value="Electron Transport, Fmn-binding Protein, Chain A"/>
    <property type="match status" value="1"/>
</dbReference>
<gene>
    <name evidence="3" type="ORF">TL08_18835</name>
</gene>
<dbReference type="KEGG" id="ahm:TL08_18835"/>
<proteinExistence type="inferred from homology"/>
<accession>A0AAC9MYN7</accession>
<keyword evidence="4" id="KW-1185">Reference proteome</keyword>
<name>A0AAC9MYN7_9PSEU</name>
<dbReference type="AlphaFoldDB" id="A0AAC9MYN7"/>
<dbReference type="GO" id="GO:0016491">
    <property type="term" value="F:oxidoreductase activity"/>
    <property type="evidence" value="ECO:0007669"/>
    <property type="project" value="InterPro"/>
</dbReference>
<dbReference type="SUPFAM" id="SSF50475">
    <property type="entry name" value="FMN-binding split barrel"/>
    <property type="match status" value="1"/>
</dbReference>
<protein>
    <submittedName>
        <fullName evidence="3">Deazaflavin-dependent oxidoreductase, nitroreductase family</fullName>
    </submittedName>
</protein>
<comment type="catalytic activity">
    <reaction evidence="2">
        <text>oxidized coenzyme F420-(gamma-L-Glu)(n) + a quinol + H(+) = reduced coenzyme F420-(gamma-L-Glu)(n) + a quinone</text>
        <dbReference type="Rhea" id="RHEA:39663"/>
        <dbReference type="Rhea" id="RHEA-COMP:12939"/>
        <dbReference type="Rhea" id="RHEA-COMP:14378"/>
        <dbReference type="ChEBI" id="CHEBI:15378"/>
        <dbReference type="ChEBI" id="CHEBI:24646"/>
        <dbReference type="ChEBI" id="CHEBI:132124"/>
        <dbReference type="ChEBI" id="CHEBI:133980"/>
        <dbReference type="ChEBI" id="CHEBI:139511"/>
    </reaction>
</comment>
<evidence type="ECO:0000313" key="3">
    <source>
        <dbReference type="EMBL" id="AOS64558.1"/>
    </source>
</evidence>
<reference evidence="4" key="1">
    <citation type="submission" date="2016-03" db="EMBL/GenBank/DDBJ databases">
        <title>Complete genome sequence of the type strain Actinoalloteichus hymeniacidonis DSM 45092.</title>
        <authorList>
            <person name="Schaffert L."/>
            <person name="Albersmeier A."/>
            <person name="Winkler A."/>
            <person name="Kalinowski J."/>
            <person name="Zotchev S."/>
            <person name="Ruckert C."/>
        </authorList>
    </citation>
    <scope>NUCLEOTIDE SEQUENCE [LARGE SCALE GENOMIC DNA]</scope>
    <source>
        <strain evidence="4">HPA177(T) (DSM 45092(T))</strain>
    </source>
</reference>
<dbReference type="InterPro" id="IPR004378">
    <property type="entry name" value="F420H2_quin_Rdtase"/>
</dbReference>
<sequence>MPTKAELDAMNTQVIGEFRANEGRAGGMFEGTPLILVHHVGARSGVARIAPLAYLEEDGRLFVFASKGGAPYHPDWYHNLVANPETSVEVGTEKFKVTAKVLTGTERDEVYARMSAVQPQFADYQAKTERTIPVVELVRAA</sequence>
<dbReference type="InterPro" id="IPR012349">
    <property type="entry name" value="Split_barrel_FMN-bd"/>
</dbReference>
<organism evidence="3 4">
    <name type="scientific">Actinoalloteichus hymeniacidonis</name>
    <dbReference type="NCBI Taxonomy" id="340345"/>
    <lineage>
        <taxon>Bacteria</taxon>
        <taxon>Bacillati</taxon>
        <taxon>Actinomycetota</taxon>
        <taxon>Actinomycetes</taxon>
        <taxon>Pseudonocardiales</taxon>
        <taxon>Pseudonocardiaceae</taxon>
        <taxon>Actinoalloteichus</taxon>
    </lineage>
</organism>
<dbReference type="PANTHER" id="PTHR39428">
    <property type="entry name" value="F420H(2)-DEPENDENT QUINONE REDUCTASE RV1261C"/>
    <property type="match status" value="1"/>
</dbReference>
<dbReference type="Proteomes" id="UP000095210">
    <property type="component" value="Chromosome"/>
</dbReference>
<dbReference type="GO" id="GO:0005886">
    <property type="term" value="C:plasma membrane"/>
    <property type="evidence" value="ECO:0007669"/>
    <property type="project" value="TreeGrafter"/>
</dbReference>
<evidence type="ECO:0000256" key="2">
    <source>
        <dbReference type="ARBA" id="ARBA00049106"/>
    </source>
</evidence>
<evidence type="ECO:0000313" key="4">
    <source>
        <dbReference type="Proteomes" id="UP000095210"/>
    </source>
</evidence>
<dbReference type="GO" id="GO:0070967">
    <property type="term" value="F:coenzyme F420 binding"/>
    <property type="evidence" value="ECO:0007669"/>
    <property type="project" value="TreeGrafter"/>
</dbReference>
<dbReference type="Pfam" id="PF04075">
    <property type="entry name" value="F420H2_quin_red"/>
    <property type="match status" value="1"/>
</dbReference>
<comment type="similarity">
    <text evidence="1">Belongs to the F420H(2)-dependent quinone reductase family.</text>
</comment>
<dbReference type="EMBL" id="CP014859">
    <property type="protein sequence ID" value="AOS64558.1"/>
    <property type="molecule type" value="Genomic_DNA"/>
</dbReference>
<evidence type="ECO:0000256" key="1">
    <source>
        <dbReference type="ARBA" id="ARBA00008710"/>
    </source>
</evidence>